<dbReference type="PROSITE" id="PS51201">
    <property type="entry name" value="RCK_N"/>
    <property type="match status" value="1"/>
</dbReference>
<dbReference type="PANTHER" id="PTHR43833:SF11">
    <property type="entry name" value="VOLTAGE-GATED POTASSIUM CHANNEL KCH"/>
    <property type="match status" value="1"/>
</dbReference>
<protein>
    <recommendedName>
        <fullName evidence="5">Potassium transporter TrkA</fullName>
    </recommendedName>
</protein>
<dbReference type="PROSITE" id="PS51202">
    <property type="entry name" value="RCK_C"/>
    <property type="match status" value="1"/>
</dbReference>
<evidence type="ECO:0008006" key="5">
    <source>
        <dbReference type="Google" id="ProtNLM"/>
    </source>
</evidence>
<proteinExistence type="predicted"/>
<dbReference type="InterPro" id="IPR003148">
    <property type="entry name" value="RCK_N"/>
</dbReference>
<accession>A0A7C4Q343</accession>
<comment type="caution">
    <text evidence="4">The sequence shown here is derived from an EMBL/GenBank/DDBJ whole genome shotgun (WGS) entry which is preliminary data.</text>
</comment>
<dbReference type="SUPFAM" id="SSF116726">
    <property type="entry name" value="TrkA C-terminal domain-like"/>
    <property type="match status" value="1"/>
</dbReference>
<dbReference type="InterPro" id="IPR036291">
    <property type="entry name" value="NAD(P)-bd_dom_sf"/>
</dbReference>
<feature type="transmembrane region" description="Helical" evidence="1">
    <location>
        <begin position="66"/>
        <end position="84"/>
    </location>
</feature>
<dbReference type="SUPFAM" id="SSF51735">
    <property type="entry name" value="NAD(P)-binding Rossmann-fold domains"/>
    <property type="match status" value="1"/>
</dbReference>
<dbReference type="AlphaFoldDB" id="A0A7C4Q343"/>
<evidence type="ECO:0000259" key="2">
    <source>
        <dbReference type="PROSITE" id="PS51201"/>
    </source>
</evidence>
<dbReference type="InterPro" id="IPR050721">
    <property type="entry name" value="Trk_Ktr_HKT_K-transport"/>
</dbReference>
<dbReference type="GO" id="GO:0008324">
    <property type="term" value="F:monoatomic cation transmembrane transporter activity"/>
    <property type="evidence" value="ECO:0007669"/>
    <property type="project" value="InterPro"/>
</dbReference>
<sequence>MQDGMVMKATRRHFNQSLFRRWQASWRDTLVLLRQFRLPLLVFAAALLGAGALYQQLAMRFGEPVDGFVAAVYLMLTIAFLQPAGEFPHHPILQVFYFFMPVIGLLTLAQGLADFGIMLFNHRARSKEWEMAIASTFSNHIILVGLGHLGYRVVEKLHFLDEAVVVIELDPAADLVNTTQKMGIPVIQDDASRPTALEAAGIAKARAIVLCSQNDALNLKIALKARSLNPDVKVIIRIFDDDFADALQAQFGFLAMSATAMAAPAFAAAAAGTDITNPINIEGQSLSLARLQVKSGSHLAGISVGEVEKNYDVSVVMIKDSLQQDMHPSAERRIQAGETLVILGGLSQLNILLRDN</sequence>
<feature type="transmembrane region" description="Helical" evidence="1">
    <location>
        <begin position="36"/>
        <end position="54"/>
    </location>
</feature>
<evidence type="ECO:0000313" key="4">
    <source>
        <dbReference type="EMBL" id="HGS88224.1"/>
    </source>
</evidence>
<feature type="domain" description="RCK N-terminal" evidence="2">
    <location>
        <begin position="138"/>
        <end position="257"/>
    </location>
</feature>
<organism evidence="4">
    <name type="scientific">Bellilinea caldifistulae</name>
    <dbReference type="NCBI Taxonomy" id="360411"/>
    <lineage>
        <taxon>Bacteria</taxon>
        <taxon>Bacillati</taxon>
        <taxon>Chloroflexota</taxon>
        <taxon>Anaerolineae</taxon>
        <taxon>Anaerolineales</taxon>
        <taxon>Anaerolineaceae</taxon>
        <taxon>Bellilinea</taxon>
    </lineage>
</organism>
<keyword evidence="1" id="KW-0472">Membrane</keyword>
<dbReference type="PANTHER" id="PTHR43833">
    <property type="entry name" value="POTASSIUM CHANNEL PROTEIN 2-RELATED-RELATED"/>
    <property type="match status" value="1"/>
</dbReference>
<gene>
    <name evidence="4" type="ORF">ENT17_11505</name>
</gene>
<dbReference type="InterPro" id="IPR036721">
    <property type="entry name" value="RCK_C_sf"/>
</dbReference>
<evidence type="ECO:0000256" key="1">
    <source>
        <dbReference type="SAM" id="Phobius"/>
    </source>
</evidence>
<dbReference type="EMBL" id="DSXR01000117">
    <property type="protein sequence ID" value="HGS88224.1"/>
    <property type="molecule type" value="Genomic_DNA"/>
</dbReference>
<keyword evidence="1" id="KW-1133">Transmembrane helix</keyword>
<dbReference type="Gene3D" id="3.30.70.1450">
    <property type="entry name" value="Regulator of K+ conductance, C-terminal domain"/>
    <property type="match status" value="1"/>
</dbReference>
<feature type="domain" description="RCK C-terminal" evidence="3">
    <location>
        <begin position="276"/>
        <end position="356"/>
    </location>
</feature>
<evidence type="ECO:0000259" key="3">
    <source>
        <dbReference type="PROSITE" id="PS51202"/>
    </source>
</evidence>
<dbReference type="InterPro" id="IPR006037">
    <property type="entry name" value="RCK_C"/>
</dbReference>
<keyword evidence="1" id="KW-0812">Transmembrane</keyword>
<name>A0A7C4Q343_9CHLR</name>
<feature type="transmembrane region" description="Helical" evidence="1">
    <location>
        <begin position="96"/>
        <end position="120"/>
    </location>
</feature>
<dbReference type="Pfam" id="PF02080">
    <property type="entry name" value="TrkA_C"/>
    <property type="match status" value="1"/>
</dbReference>
<reference evidence="4" key="1">
    <citation type="journal article" date="2020" name="mSystems">
        <title>Genome- and Community-Level Interaction Insights into Carbon Utilization and Element Cycling Functions of Hydrothermarchaeota in Hydrothermal Sediment.</title>
        <authorList>
            <person name="Zhou Z."/>
            <person name="Liu Y."/>
            <person name="Xu W."/>
            <person name="Pan J."/>
            <person name="Luo Z.H."/>
            <person name="Li M."/>
        </authorList>
    </citation>
    <scope>NUCLEOTIDE SEQUENCE [LARGE SCALE GENOMIC DNA]</scope>
    <source>
        <strain evidence="4">SpSt-556</strain>
    </source>
</reference>
<dbReference type="GO" id="GO:0006813">
    <property type="term" value="P:potassium ion transport"/>
    <property type="evidence" value="ECO:0007669"/>
    <property type="project" value="InterPro"/>
</dbReference>
<dbReference type="Pfam" id="PF02254">
    <property type="entry name" value="TrkA_N"/>
    <property type="match status" value="1"/>
</dbReference>
<dbReference type="Gene3D" id="3.40.50.720">
    <property type="entry name" value="NAD(P)-binding Rossmann-like Domain"/>
    <property type="match status" value="1"/>
</dbReference>